<proteinExistence type="predicted"/>
<keyword evidence="1" id="KW-0732">Signal</keyword>
<accession>A0ABW0KUT2</accession>
<dbReference type="Pfam" id="PF09982">
    <property type="entry name" value="LpxR"/>
    <property type="match status" value="1"/>
</dbReference>
<dbReference type="InterPro" id="IPR018707">
    <property type="entry name" value="LpxR"/>
</dbReference>
<dbReference type="Proteomes" id="UP001596052">
    <property type="component" value="Unassembled WGS sequence"/>
</dbReference>
<dbReference type="RefSeq" id="WP_377170339.1">
    <property type="nucleotide sequence ID" value="NZ_JBHSMQ010000009.1"/>
</dbReference>
<sequence length="343" mass="37648">MKLIFSTLSTALLLLAPARGRAEAPTTAGTLGIYVENDAFAGTDRYYTSGVKISWTSRDLSHLSGTPHASMLLPLFDLLPGVHDTNYQKNVIHSIGQDIYTPDDTETFTPSPTDRPYAGWLYVSNGVVWKTDRVRNILVMDIGVVGSWSLAQEAQRYVHDVRGFDHPNGWDNQLHNEIGITLAYERVWRWPHLVKRSGLEWELLPHAGATAGNVKDYANVGGEFRIGLNLPDDYGTPSIGPSSAAATPVDGALGADRGWFPLGFHLFARVDGRAVAHNIFLDGNTFGSSPSVGHNVFVADLSAGFVINWRNTKLAYALVYRTKEFSAQIAPQVFGTVSLNWTF</sequence>
<evidence type="ECO:0000313" key="3">
    <source>
        <dbReference type="Proteomes" id="UP001596052"/>
    </source>
</evidence>
<name>A0ABW0KUT2_9BACT</name>
<protein>
    <submittedName>
        <fullName evidence="2">Lipid A deacylase LpxR family protein</fullName>
    </submittedName>
</protein>
<reference evidence="3" key="1">
    <citation type="journal article" date="2019" name="Int. J. Syst. Evol. Microbiol.">
        <title>The Global Catalogue of Microorganisms (GCM) 10K type strain sequencing project: providing services to taxonomists for standard genome sequencing and annotation.</title>
        <authorList>
            <consortium name="The Broad Institute Genomics Platform"/>
            <consortium name="The Broad Institute Genome Sequencing Center for Infectious Disease"/>
            <person name="Wu L."/>
            <person name="Ma J."/>
        </authorList>
    </citation>
    <scope>NUCLEOTIDE SEQUENCE [LARGE SCALE GENOMIC DNA]</scope>
    <source>
        <strain evidence="3">CGMCC 4.1469</strain>
    </source>
</reference>
<evidence type="ECO:0000256" key="1">
    <source>
        <dbReference type="SAM" id="SignalP"/>
    </source>
</evidence>
<evidence type="ECO:0000313" key="2">
    <source>
        <dbReference type="EMBL" id="MFC5457248.1"/>
    </source>
</evidence>
<dbReference type="InterPro" id="IPR037107">
    <property type="entry name" value="Put_OMP_sf"/>
</dbReference>
<comment type="caution">
    <text evidence="2">The sequence shown here is derived from an EMBL/GenBank/DDBJ whole genome shotgun (WGS) entry which is preliminary data.</text>
</comment>
<keyword evidence="3" id="KW-1185">Reference proteome</keyword>
<organism evidence="2 3">
    <name type="scientific">Prosthecobacter fluviatilis</name>
    <dbReference type="NCBI Taxonomy" id="445931"/>
    <lineage>
        <taxon>Bacteria</taxon>
        <taxon>Pseudomonadati</taxon>
        <taxon>Verrucomicrobiota</taxon>
        <taxon>Verrucomicrobiia</taxon>
        <taxon>Verrucomicrobiales</taxon>
        <taxon>Verrucomicrobiaceae</taxon>
        <taxon>Prosthecobacter</taxon>
    </lineage>
</organism>
<feature type="signal peptide" evidence="1">
    <location>
        <begin position="1"/>
        <end position="24"/>
    </location>
</feature>
<dbReference type="EMBL" id="JBHSMQ010000009">
    <property type="protein sequence ID" value="MFC5457248.1"/>
    <property type="molecule type" value="Genomic_DNA"/>
</dbReference>
<dbReference type="Gene3D" id="2.40.128.140">
    <property type="entry name" value="Outer membrane protein"/>
    <property type="match status" value="1"/>
</dbReference>
<gene>
    <name evidence="2" type="ORF">ACFQDI_20435</name>
</gene>
<feature type="chain" id="PRO_5045417593" evidence="1">
    <location>
        <begin position="25"/>
        <end position="343"/>
    </location>
</feature>